<gene>
    <name evidence="5" type="primary">rsxB_4</name>
    <name evidence="5" type="ORF">DEAC_c15740</name>
</gene>
<evidence type="ECO:0000256" key="2">
    <source>
        <dbReference type="ARBA" id="ARBA00023004"/>
    </source>
</evidence>
<keyword evidence="2" id="KW-0408">Iron</keyword>
<dbReference type="PATRIC" id="fig|476652.3.peg.1628"/>
<evidence type="ECO:0000313" key="5">
    <source>
        <dbReference type="EMBL" id="KLU66175.1"/>
    </source>
</evidence>
<protein>
    <submittedName>
        <fullName evidence="5">Electron transport complex subunit RsxB</fullName>
    </submittedName>
</protein>
<evidence type="ECO:0000256" key="1">
    <source>
        <dbReference type="ARBA" id="ARBA00022723"/>
    </source>
</evidence>
<feature type="domain" description="4Fe-4S ferredoxin-type" evidence="4">
    <location>
        <begin position="1"/>
        <end position="27"/>
    </location>
</feature>
<dbReference type="PROSITE" id="PS00198">
    <property type="entry name" value="4FE4S_FER_1"/>
    <property type="match status" value="1"/>
</dbReference>
<dbReference type="SUPFAM" id="SSF54862">
    <property type="entry name" value="4Fe-4S ferredoxins"/>
    <property type="match status" value="1"/>
</dbReference>
<dbReference type="AlphaFoldDB" id="A0A0J1FRR7"/>
<feature type="domain" description="4Fe-4S ferredoxin-type" evidence="4">
    <location>
        <begin position="30"/>
        <end position="59"/>
    </location>
</feature>
<dbReference type="Pfam" id="PF12838">
    <property type="entry name" value="Fer4_7"/>
    <property type="match status" value="1"/>
</dbReference>
<dbReference type="RefSeq" id="WP_047809477.1">
    <property type="nucleotide sequence ID" value="NZ_LDZY01000005.1"/>
</dbReference>
<dbReference type="EMBL" id="LDZY01000005">
    <property type="protein sequence ID" value="KLU66175.1"/>
    <property type="molecule type" value="Genomic_DNA"/>
</dbReference>
<dbReference type="PROSITE" id="PS51379">
    <property type="entry name" value="4FE4S_FER_2"/>
    <property type="match status" value="2"/>
</dbReference>
<dbReference type="InterPro" id="IPR017900">
    <property type="entry name" value="4Fe4S_Fe_S_CS"/>
</dbReference>
<evidence type="ECO:0000259" key="4">
    <source>
        <dbReference type="PROSITE" id="PS51379"/>
    </source>
</evidence>
<dbReference type="Proteomes" id="UP000036356">
    <property type="component" value="Unassembled WGS sequence"/>
</dbReference>
<reference evidence="5 6" key="1">
    <citation type="submission" date="2015-06" db="EMBL/GenBank/DDBJ databases">
        <title>Draft genome of the moderately acidophilic sulfate reducer Candidatus Desulfosporosinus acididurans strain M1.</title>
        <authorList>
            <person name="Poehlein A."/>
            <person name="Petzsch P."/>
            <person name="Johnson B.D."/>
            <person name="Schloemann M."/>
            <person name="Daniel R."/>
            <person name="Muehling M."/>
        </authorList>
    </citation>
    <scope>NUCLEOTIDE SEQUENCE [LARGE SCALE GENOMIC DNA]</scope>
    <source>
        <strain evidence="5 6">M1</strain>
    </source>
</reference>
<dbReference type="Gene3D" id="3.30.70.20">
    <property type="match status" value="1"/>
</dbReference>
<evidence type="ECO:0000256" key="3">
    <source>
        <dbReference type="ARBA" id="ARBA00023014"/>
    </source>
</evidence>
<organism evidence="5 6">
    <name type="scientific">Desulfosporosinus acididurans</name>
    <dbReference type="NCBI Taxonomy" id="476652"/>
    <lineage>
        <taxon>Bacteria</taxon>
        <taxon>Bacillati</taxon>
        <taxon>Bacillota</taxon>
        <taxon>Clostridia</taxon>
        <taxon>Eubacteriales</taxon>
        <taxon>Desulfitobacteriaceae</taxon>
        <taxon>Desulfosporosinus</taxon>
    </lineage>
</organism>
<dbReference type="GO" id="GO:0046872">
    <property type="term" value="F:metal ion binding"/>
    <property type="evidence" value="ECO:0007669"/>
    <property type="project" value="UniProtKB-KW"/>
</dbReference>
<dbReference type="InterPro" id="IPR017896">
    <property type="entry name" value="4Fe4S_Fe-S-bd"/>
</dbReference>
<dbReference type="GO" id="GO:0051536">
    <property type="term" value="F:iron-sulfur cluster binding"/>
    <property type="evidence" value="ECO:0007669"/>
    <property type="project" value="UniProtKB-KW"/>
</dbReference>
<name>A0A0J1FRR7_9FIRM</name>
<keyword evidence="6" id="KW-1185">Reference proteome</keyword>
<keyword evidence="1" id="KW-0479">Metal-binding</keyword>
<evidence type="ECO:0000313" key="6">
    <source>
        <dbReference type="Proteomes" id="UP000036356"/>
    </source>
</evidence>
<comment type="caution">
    <text evidence="5">The sequence shown here is derived from an EMBL/GenBank/DDBJ whole genome shotgun (WGS) entry which is preliminary data.</text>
</comment>
<dbReference type="STRING" id="476652.DEAC_c15740"/>
<accession>A0A0J1FRR7</accession>
<sequence length="67" mass="7180">MSAFILEKLCRGCKRCVNTCPEQAIAMLSHLAVVDPKKCVECEACMEACMHGAITFVDVGEMNANGG</sequence>
<proteinExistence type="predicted"/>
<keyword evidence="3" id="KW-0411">Iron-sulfur</keyword>